<dbReference type="Pfam" id="PF13556">
    <property type="entry name" value="HTH_30"/>
    <property type="match status" value="1"/>
</dbReference>
<comment type="similarity">
    <text evidence="1">Belongs to the CdaR family.</text>
</comment>
<accession>C1BDR7</accession>
<evidence type="ECO:0000256" key="1">
    <source>
        <dbReference type="ARBA" id="ARBA00006754"/>
    </source>
</evidence>
<keyword evidence="4" id="KW-0614">Plasmid</keyword>
<dbReference type="HOGENOM" id="CLU_419127_0_0_11"/>
<feature type="domain" description="GAF" evidence="3">
    <location>
        <begin position="43"/>
        <end position="193"/>
    </location>
</feature>
<dbReference type="Gene3D" id="3.30.450.40">
    <property type="match status" value="1"/>
</dbReference>
<name>C1BDR7_RHOOB</name>
<dbReference type="AlphaFoldDB" id="C1BDR7"/>
<dbReference type="KEGG" id="rop:ROP_pROB02-01070"/>
<geneLocation type="plasmid" evidence="4 5">
    <name>pROB02</name>
</geneLocation>
<dbReference type="Proteomes" id="UP000002212">
    <property type="component" value="Plasmid pROB02"/>
</dbReference>
<protein>
    <submittedName>
        <fullName evidence="4">Putative CdaR family transcriptional regulator</fullName>
    </submittedName>
</protein>
<feature type="compositionally biased region" description="Acidic residues" evidence="2">
    <location>
        <begin position="638"/>
        <end position="654"/>
    </location>
</feature>
<dbReference type="EMBL" id="AP011117">
    <property type="protein sequence ID" value="BAH47120.1"/>
    <property type="molecule type" value="Genomic_DNA"/>
</dbReference>
<dbReference type="SMART" id="SM00065">
    <property type="entry name" value="GAF"/>
    <property type="match status" value="1"/>
</dbReference>
<dbReference type="Pfam" id="PF01590">
    <property type="entry name" value="GAF"/>
    <property type="match status" value="1"/>
</dbReference>
<dbReference type="RefSeq" id="WP_012687160.1">
    <property type="nucleotide sequence ID" value="NC_012521.1"/>
</dbReference>
<dbReference type="SUPFAM" id="SSF55781">
    <property type="entry name" value="GAF domain-like"/>
    <property type="match status" value="1"/>
</dbReference>
<dbReference type="PANTHER" id="PTHR33744:SF1">
    <property type="entry name" value="DNA-BINDING TRANSCRIPTIONAL ACTIVATOR ADER"/>
    <property type="match status" value="1"/>
</dbReference>
<dbReference type="InterPro" id="IPR029016">
    <property type="entry name" value="GAF-like_dom_sf"/>
</dbReference>
<gene>
    <name evidence="4" type="ordered locus">ROP_pROB02-01070</name>
</gene>
<dbReference type="PATRIC" id="fig|632772.20.peg.8487"/>
<organism evidence="4 5">
    <name type="scientific">Rhodococcus opacus (strain B4)</name>
    <dbReference type="NCBI Taxonomy" id="632772"/>
    <lineage>
        <taxon>Bacteria</taxon>
        <taxon>Bacillati</taxon>
        <taxon>Actinomycetota</taxon>
        <taxon>Actinomycetes</taxon>
        <taxon>Mycobacteriales</taxon>
        <taxon>Nocardiaceae</taxon>
        <taxon>Rhodococcus</taxon>
    </lineage>
</organism>
<reference evidence="4 5" key="1">
    <citation type="journal article" date="2005" name="J. Biosci. Bioeng.">
        <title>Isolation and characterization of benzene-tolerant Rhodococcus opacus strains.</title>
        <authorList>
            <person name="Na K.S."/>
            <person name="Kuroda A."/>
            <person name="Takiguchi N."/>
            <person name="Ikeda T."/>
            <person name="Ohtake H."/>
            <person name="Kato J."/>
        </authorList>
    </citation>
    <scope>NUCLEOTIDE SEQUENCE [LARGE SCALE GENOMIC DNA]</scope>
    <source>
        <strain evidence="4 5">B4</strain>
        <plasmid evidence="4">pROB02</plasmid>
    </source>
</reference>
<evidence type="ECO:0000259" key="3">
    <source>
        <dbReference type="SMART" id="SM00065"/>
    </source>
</evidence>
<evidence type="ECO:0000313" key="4">
    <source>
        <dbReference type="EMBL" id="BAH47120.1"/>
    </source>
</evidence>
<dbReference type="Pfam" id="PF17853">
    <property type="entry name" value="GGDEF_2"/>
    <property type="match status" value="1"/>
</dbReference>
<proteinExistence type="inferred from homology"/>
<reference evidence="4 5" key="2">
    <citation type="submission" date="2009-03" db="EMBL/GenBank/DDBJ databases">
        <title>Comparison of the complete genome sequences of Rhodococcus erythropolis PR4 and Rhodococcus opacus B4.</title>
        <authorList>
            <person name="Takarada H."/>
            <person name="Sekine M."/>
            <person name="Hosoyama A."/>
            <person name="Yamada R."/>
            <person name="Fujisawa T."/>
            <person name="Omata S."/>
            <person name="Shimizu A."/>
            <person name="Tsukatani N."/>
            <person name="Tanikawa S."/>
            <person name="Fujita N."/>
            <person name="Harayama S."/>
        </authorList>
    </citation>
    <scope>NUCLEOTIDE SEQUENCE [LARGE SCALE GENOMIC DNA]</scope>
    <source>
        <strain evidence="4 5">B4</strain>
        <plasmid evidence="4 5">pROB02</plasmid>
    </source>
</reference>
<dbReference type="InterPro" id="IPR025736">
    <property type="entry name" value="PucR_C-HTH_dom"/>
</dbReference>
<dbReference type="InterPro" id="IPR003018">
    <property type="entry name" value="GAF"/>
</dbReference>
<dbReference type="Gene3D" id="1.10.10.2840">
    <property type="entry name" value="PucR C-terminal helix-turn-helix domain"/>
    <property type="match status" value="1"/>
</dbReference>
<feature type="region of interest" description="Disordered" evidence="2">
    <location>
        <begin position="625"/>
        <end position="654"/>
    </location>
</feature>
<dbReference type="InterPro" id="IPR051448">
    <property type="entry name" value="CdaR-like_regulators"/>
</dbReference>
<dbReference type="InterPro" id="IPR041522">
    <property type="entry name" value="CdaR_GGDEF"/>
</dbReference>
<sequence>MSTAAPLPDKCKSAGTAQGSYRADIRACTAFREVAEALAEGRDLDVVLHVIAEKLCLLTGADRCSIHLVDKETGLLHGRAAHAPTNIDAQVKQLVSGTMQDSFTREILSTRRPVALSNTLSDPRPIKSAMRRWNAQSVLGVPMVLHDEVIGVVYLDSENTPVEFSAADQELAVAFADLGATAIRQTQLTTRLRSSLSTVATQIEQLRQAASLEEQLTEIVLRGSSLREIGDTVARLLGKPCAIYDNAFRRRVLSSPAQSAQNFTPKLLDKDIREAPAVRESLAQLKPGTPTVIQPLPWLGLHHRLLLCAVMLDGDCWGYVVVAEHGRRLSPLDEAVVRRAALNIALERSGERRAGTVQWHTIEAFTGSLLRGDESLAALEERAEVLGLRLDVPRVVCLVAARQKDAPLQISPQMLAKRLTDRESPSAVMAAPSGNDIALILELPESADHRRGVAWAKDRVRAAVTGIASEDALNVAISTVAYAPGEDTRAFNEARQVLSCMHHHLGIPGTQFLTVDELGAGRLLLSSTDPTDALRYAHDALGPLLASDSAKTRELLTTLSVFLDAGWSVRRAARLLGVHANTIRYRTARIEQLTGLDVATDAHAQLTAQLALLILRMNGLLPPTSALPMTDHPTETSDQIEADEADEADDADVE</sequence>
<evidence type="ECO:0000313" key="5">
    <source>
        <dbReference type="Proteomes" id="UP000002212"/>
    </source>
</evidence>
<dbReference type="InterPro" id="IPR042070">
    <property type="entry name" value="PucR_C-HTH_sf"/>
</dbReference>
<evidence type="ECO:0000256" key="2">
    <source>
        <dbReference type="SAM" id="MobiDB-lite"/>
    </source>
</evidence>
<dbReference type="PANTHER" id="PTHR33744">
    <property type="entry name" value="CARBOHYDRATE DIACID REGULATOR"/>
    <property type="match status" value="1"/>
</dbReference>